<proteinExistence type="predicted"/>
<dbReference type="AlphaFoldDB" id="A0A162M9G1"/>
<evidence type="ECO:0000256" key="1">
    <source>
        <dbReference type="SAM" id="MobiDB-lite"/>
    </source>
</evidence>
<feature type="signal peptide" evidence="2">
    <location>
        <begin position="1"/>
        <end position="18"/>
    </location>
</feature>
<sequence length="78" mass="8027">MVRIAAAAVLAFAVSAMALSGDAAAALSPRDDAPAGGETRKESTPEDIRKWMETIAEAAEELRKMALEHAKGTGGESA</sequence>
<dbReference type="GeneID" id="30025565"/>
<dbReference type="OrthoDB" id="4868652at2759"/>
<comment type="caution">
    <text evidence="3">The sequence shown here is derived from an EMBL/GenBank/DDBJ whole genome shotgun (WGS) entry which is preliminary data.</text>
</comment>
<accession>A0A162M9G1</accession>
<gene>
    <name evidence="3" type="ORF">ISF_09273</name>
</gene>
<protein>
    <recommendedName>
        <fullName evidence="5">Secreted protein</fullName>
    </recommendedName>
</protein>
<reference evidence="3 4" key="1">
    <citation type="journal article" date="2016" name="Genome Biol. Evol.">
        <title>Divergent and convergent evolution of fungal pathogenicity.</title>
        <authorList>
            <person name="Shang Y."/>
            <person name="Xiao G."/>
            <person name="Zheng P."/>
            <person name="Cen K."/>
            <person name="Zhan S."/>
            <person name="Wang C."/>
        </authorList>
    </citation>
    <scope>NUCLEOTIDE SEQUENCE [LARGE SCALE GENOMIC DNA]</scope>
    <source>
        <strain evidence="3 4">ARSEF 2679</strain>
    </source>
</reference>
<name>A0A162M9G1_CORFA</name>
<feature type="region of interest" description="Disordered" evidence="1">
    <location>
        <begin position="25"/>
        <end position="46"/>
    </location>
</feature>
<dbReference type="RefSeq" id="XP_018699979.1">
    <property type="nucleotide sequence ID" value="XM_018852876.1"/>
</dbReference>
<keyword evidence="2" id="KW-0732">Signal</keyword>
<dbReference type="EMBL" id="AZHB01000044">
    <property type="protein sequence ID" value="OAA52890.1"/>
    <property type="molecule type" value="Genomic_DNA"/>
</dbReference>
<evidence type="ECO:0000256" key="2">
    <source>
        <dbReference type="SAM" id="SignalP"/>
    </source>
</evidence>
<dbReference type="Proteomes" id="UP000076744">
    <property type="component" value="Unassembled WGS sequence"/>
</dbReference>
<organism evidence="3 4">
    <name type="scientific">Cordyceps fumosorosea (strain ARSEF 2679)</name>
    <name type="common">Isaria fumosorosea</name>
    <dbReference type="NCBI Taxonomy" id="1081104"/>
    <lineage>
        <taxon>Eukaryota</taxon>
        <taxon>Fungi</taxon>
        <taxon>Dikarya</taxon>
        <taxon>Ascomycota</taxon>
        <taxon>Pezizomycotina</taxon>
        <taxon>Sordariomycetes</taxon>
        <taxon>Hypocreomycetidae</taxon>
        <taxon>Hypocreales</taxon>
        <taxon>Cordycipitaceae</taxon>
        <taxon>Cordyceps</taxon>
    </lineage>
</organism>
<evidence type="ECO:0000313" key="4">
    <source>
        <dbReference type="Proteomes" id="UP000076744"/>
    </source>
</evidence>
<evidence type="ECO:0008006" key="5">
    <source>
        <dbReference type="Google" id="ProtNLM"/>
    </source>
</evidence>
<feature type="chain" id="PRO_5007837271" description="Secreted protein" evidence="2">
    <location>
        <begin position="19"/>
        <end position="78"/>
    </location>
</feature>
<keyword evidence="4" id="KW-1185">Reference proteome</keyword>
<feature type="compositionally biased region" description="Basic and acidic residues" evidence="1">
    <location>
        <begin position="29"/>
        <end position="46"/>
    </location>
</feature>
<evidence type="ECO:0000313" key="3">
    <source>
        <dbReference type="EMBL" id="OAA52890.1"/>
    </source>
</evidence>